<dbReference type="AlphaFoldDB" id="A0A0A9B0S2"/>
<dbReference type="EMBL" id="GBRH01243125">
    <property type="protein sequence ID" value="JAD54770.1"/>
    <property type="molecule type" value="Transcribed_RNA"/>
</dbReference>
<reference evidence="1" key="1">
    <citation type="submission" date="2014-09" db="EMBL/GenBank/DDBJ databases">
        <authorList>
            <person name="Magalhaes I.L.F."/>
            <person name="Oliveira U."/>
            <person name="Santos F.R."/>
            <person name="Vidigal T.H.D.A."/>
            <person name="Brescovit A.D."/>
            <person name="Santos A.J."/>
        </authorList>
    </citation>
    <scope>NUCLEOTIDE SEQUENCE</scope>
    <source>
        <tissue evidence="1">Shoot tissue taken approximately 20 cm above the soil surface</tissue>
    </source>
</reference>
<reference evidence="1" key="2">
    <citation type="journal article" date="2015" name="Data Brief">
        <title>Shoot transcriptome of the giant reed, Arundo donax.</title>
        <authorList>
            <person name="Barrero R.A."/>
            <person name="Guerrero F.D."/>
            <person name="Moolhuijzen P."/>
            <person name="Goolsby J.A."/>
            <person name="Tidwell J."/>
            <person name="Bellgard S.E."/>
            <person name="Bellgard M.I."/>
        </authorList>
    </citation>
    <scope>NUCLEOTIDE SEQUENCE</scope>
    <source>
        <tissue evidence="1">Shoot tissue taken approximately 20 cm above the soil surface</tissue>
    </source>
</reference>
<proteinExistence type="predicted"/>
<name>A0A0A9B0S2_ARUDO</name>
<sequence length="32" mass="3436">MFNVVVPSPVHPTTLLSFGKLLSYMPICLSSG</sequence>
<evidence type="ECO:0000313" key="1">
    <source>
        <dbReference type="EMBL" id="JAD54770.1"/>
    </source>
</evidence>
<accession>A0A0A9B0S2</accession>
<protein>
    <submittedName>
        <fullName evidence="1">Uncharacterized protein</fullName>
    </submittedName>
</protein>
<organism evidence="1">
    <name type="scientific">Arundo donax</name>
    <name type="common">Giant reed</name>
    <name type="synonym">Donax arundinaceus</name>
    <dbReference type="NCBI Taxonomy" id="35708"/>
    <lineage>
        <taxon>Eukaryota</taxon>
        <taxon>Viridiplantae</taxon>
        <taxon>Streptophyta</taxon>
        <taxon>Embryophyta</taxon>
        <taxon>Tracheophyta</taxon>
        <taxon>Spermatophyta</taxon>
        <taxon>Magnoliopsida</taxon>
        <taxon>Liliopsida</taxon>
        <taxon>Poales</taxon>
        <taxon>Poaceae</taxon>
        <taxon>PACMAD clade</taxon>
        <taxon>Arundinoideae</taxon>
        <taxon>Arundineae</taxon>
        <taxon>Arundo</taxon>
    </lineage>
</organism>